<evidence type="ECO:0000313" key="2">
    <source>
        <dbReference type="Proteomes" id="UP000321058"/>
    </source>
</evidence>
<proteinExistence type="predicted"/>
<evidence type="ECO:0008006" key="3">
    <source>
        <dbReference type="Google" id="ProtNLM"/>
    </source>
</evidence>
<gene>
    <name evidence="1" type="ORF">RSO01_41950</name>
</gene>
<dbReference type="Proteomes" id="UP000321058">
    <property type="component" value="Unassembled WGS sequence"/>
</dbReference>
<evidence type="ECO:0000313" key="1">
    <source>
        <dbReference type="EMBL" id="GEP57029.1"/>
    </source>
</evidence>
<dbReference type="InterPro" id="IPR036102">
    <property type="entry name" value="OsmC/Ohrsf"/>
</dbReference>
<dbReference type="SUPFAM" id="SSF82784">
    <property type="entry name" value="OsmC-like"/>
    <property type="match status" value="1"/>
</dbReference>
<dbReference type="AlphaFoldDB" id="A0A512NDK6"/>
<dbReference type="Gene3D" id="3.30.300.20">
    <property type="match status" value="1"/>
</dbReference>
<dbReference type="OrthoDB" id="9789573at2"/>
<keyword evidence="2" id="KW-1185">Reference proteome</keyword>
<dbReference type="InterPro" id="IPR003718">
    <property type="entry name" value="OsmC/Ohr_fam"/>
</dbReference>
<dbReference type="RefSeq" id="WP_147151404.1">
    <property type="nucleotide sequence ID" value="NZ_BKAJ01000073.1"/>
</dbReference>
<accession>A0A512NDK6</accession>
<name>A0A512NDK6_9HYPH</name>
<dbReference type="EMBL" id="BKAJ01000073">
    <property type="protein sequence ID" value="GEP57029.1"/>
    <property type="molecule type" value="Genomic_DNA"/>
</dbReference>
<dbReference type="Pfam" id="PF02566">
    <property type="entry name" value="OsmC"/>
    <property type="match status" value="1"/>
</dbReference>
<dbReference type="InterPro" id="IPR015946">
    <property type="entry name" value="KH_dom-like_a/b"/>
</dbReference>
<organism evidence="1 2">
    <name type="scientific">Reyranella soli</name>
    <dbReference type="NCBI Taxonomy" id="1230389"/>
    <lineage>
        <taxon>Bacteria</taxon>
        <taxon>Pseudomonadati</taxon>
        <taxon>Pseudomonadota</taxon>
        <taxon>Alphaproteobacteria</taxon>
        <taxon>Hyphomicrobiales</taxon>
        <taxon>Reyranellaceae</taxon>
        <taxon>Reyranella</taxon>
    </lineage>
</organism>
<dbReference type="PANTHER" id="PTHR39624:SF2">
    <property type="entry name" value="OSMC-LIKE PROTEIN"/>
    <property type="match status" value="1"/>
</dbReference>
<protein>
    <recommendedName>
        <fullName evidence="3">Osmotically inducible protein C</fullName>
    </recommendedName>
</protein>
<sequence>MAEAEVPPPGVVIVEDRNIGPFAETVRVGTHVLSADEPVSAGGTNTGPSPYDYVLAGLGACTAMTLRMYARQKNWPLQKVRVWLKHDKIHAQDCADCETKEGKIDQIDRQIVLEGPLSPEQRERLLQIADKCPVHRTLTSEIRIQTRLG</sequence>
<dbReference type="PANTHER" id="PTHR39624">
    <property type="entry name" value="PROTEIN INVOLVED IN RIMO-MEDIATED BETA-METHYLTHIOLATION OF RIBOSOMAL PROTEIN S12 YCAO"/>
    <property type="match status" value="1"/>
</dbReference>
<reference evidence="1 2" key="1">
    <citation type="submission" date="2019-07" db="EMBL/GenBank/DDBJ databases">
        <title>Whole genome shotgun sequence of Reyranella soli NBRC 108950.</title>
        <authorList>
            <person name="Hosoyama A."/>
            <person name="Uohara A."/>
            <person name="Ohji S."/>
            <person name="Ichikawa N."/>
        </authorList>
    </citation>
    <scope>NUCLEOTIDE SEQUENCE [LARGE SCALE GENOMIC DNA]</scope>
    <source>
        <strain evidence="1 2">NBRC 108950</strain>
    </source>
</reference>
<comment type="caution">
    <text evidence="1">The sequence shown here is derived from an EMBL/GenBank/DDBJ whole genome shotgun (WGS) entry which is preliminary data.</text>
</comment>